<dbReference type="EMBL" id="FQZZ01000015">
    <property type="protein sequence ID" value="SHK97232.1"/>
    <property type="molecule type" value="Genomic_DNA"/>
</dbReference>
<dbReference type="AlphaFoldDB" id="A0A1H0NZJ3"/>
<organism evidence="2 3">
    <name type="scientific">Lutimaribacter pacificus</name>
    <dbReference type="NCBI Taxonomy" id="391948"/>
    <lineage>
        <taxon>Bacteria</taxon>
        <taxon>Pseudomonadati</taxon>
        <taxon>Pseudomonadota</taxon>
        <taxon>Alphaproteobacteria</taxon>
        <taxon>Rhodobacterales</taxon>
        <taxon>Roseobacteraceae</taxon>
        <taxon>Lutimaribacter</taxon>
    </lineage>
</organism>
<proteinExistence type="predicted"/>
<feature type="compositionally biased region" description="Basic and acidic residues" evidence="1">
    <location>
        <begin position="61"/>
        <end position="74"/>
    </location>
</feature>
<sequence>MVVEGIRARKKERSRTVDITFTVHVETYLNMTKNADAGCHPDTLDYIAGRLNLVFIDDASRTQKPKDAQEEVRPSFDGTDGIPF</sequence>
<dbReference type="Proteomes" id="UP000324252">
    <property type="component" value="Unassembled WGS sequence"/>
</dbReference>
<evidence type="ECO:0000256" key="1">
    <source>
        <dbReference type="SAM" id="MobiDB-lite"/>
    </source>
</evidence>
<accession>A0A1H0NZJ3</accession>
<feature type="region of interest" description="Disordered" evidence="1">
    <location>
        <begin position="61"/>
        <end position="84"/>
    </location>
</feature>
<evidence type="ECO:0000313" key="3">
    <source>
        <dbReference type="Proteomes" id="UP000324252"/>
    </source>
</evidence>
<protein>
    <submittedName>
        <fullName evidence="2">Uncharacterized protein</fullName>
    </submittedName>
</protein>
<evidence type="ECO:0000313" key="2">
    <source>
        <dbReference type="EMBL" id="SHK97232.1"/>
    </source>
</evidence>
<keyword evidence="3" id="KW-1185">Reference proteome</keyword>
<name>A0A1H0NZJ3_9RHOB</name>
<reference evidence="2 3" key="1">
    <citation type="submission" date="2016-11" db="EMBL/GenBank/DDBJ databases">
        <authorList>
            <person name="Varghese N."/>
            <person name="Submissions S."/>
        </authorList>
    </citation>
    <scope>NUCLEOTIDE SEQUENCE [LARGE SCALE GENOMIC DNA]</scope>
    <source>
        <strain evidence="2 3">DSM 29620</strain>
    </source>
</reference>
<gene>
    <name evidence="2" type="ORF">SAMN05444142_1153</name>
</gene>
<dbReference type="RefSeq" id="WP_149789771.1">
    <property type="nucleotide sequence ID" value="NZ_FNIO01000015.1"/>
</dbReference>